<evidence type="ECO:0000256" key="3">
    <source>
        <dbReference type="ARBA" id="ARBA00022452"/>
    </source>
</evidence>
<gene>
    <name evidence="10" type="ORF">EV199_4666</name>
</gene>
<keyword evidence="11" id="KW-1185">Reference proteome</keyword>
<accession>A0A4Q7MZT1</accession>
<dbReference type="Gene3D" id="2.40.170.20">
    <property type="entry name" value="TonB-dependent receptor, beta-barrel domain"/>
    <property type="match status" value="1"/>
</dbReference>
<evidence type="ECO:0000313" key="10">
    <source>
        <dbReference type="EMBL" id="RZS72743.1"/>
    </source>
</evidence>
<organism evidence="10 11">
    <name type="scientific">Pseudobacter ginsenosidimutans</name>
    <dbReference type="NCBI Taxonomy" id="661488"/>
    <lineage>
        <taxon>Bacteria</taxon>
        <taxon>Pseudomonadati</taxon>
        <taxon>Bacteroidota</taxon>
        <taxon>Chitinophagia</taxon>
        <taxon>Chitinophagales</taxon>
        <taxon>Chitinophagaceae</taxon>
        <taxon>Pseudobacter</taxon>
    </lineage>
</organism>
<dbReference type="InterPro" id="IPR012910">
    <property type="entry name" value="Plug_dom"/>
</dbReference>
<dbReference type="SUPFAM" id="SSF56935">
    <property type="entry name" value="Porins"/>
    <property type="match status" value="1"/>
</dbReference>
<evidence type="ECO:0000256" key="7">
    <source>
        <dbReference type="PROSITE-ProRule" id="PRU01360"/>
    </source>
</evidence>
<dbReference type="InterPro" id="IPR008969">
    <property type="entry name" value="CarboxyPept-like_regulatory"/>
</dbReference>
<comment type="subcellular location">
    <subcellularLocation>
        <location evidence="1 7">Cell outer membrane</location>
        <topology evidence="1 7">Multi-pass membrane protein</topology>
    </subcellularLocation>
</comment>
<evidence type="ECO:0000256" key="5">
    <source>
        <dbReference type="ARBA" id="ARBA00023136"/>
    </source>
</evidence>
<dbReference type="EMBL" id="SGXA01000002">
    <property type="protein sequence ID" value="RZS72743.1"/>
    <property type="molecule type" value="Genomic_DNA"/>
</dbReference>
<keyword evidence="3 7" id="KW-1134">Transmembrane beta strand</keyword>
<dbReference type="NCBIfam" id="TIGR04056">
    <property type="entry name" value="OMP_RagA_SusC"/>
    <property type="match status" value="1"/>
</dbReference>
<evidence type="ECO:0000256" key="1">
    <source>
        <dbReference type="ARBA" id="ARBA00004571"/>
    </source>
</evidence>
<proteinExistence type="inferred from homology"/>
<evidence type="ECO:0000256" key="4">
    <source>
        <dbReference type="ARBA" id="ARBA00022692"/>
    </source>
</evidence>
<dbReference type="Gene3D" id="3.55.50.30">
    <property type="match status" value="1"/>
</dbReference>
<dbReference type="InterPro" id="IPR037066">
    <property type="entry name" value="Plug_dom_sf"/>
</dbReference>
<keyword evidence="8" id="KW-1133">Transmembrane helix</keyword>
<dbReference type="AlphaFoldDB" id="A0A4Q7MZT1"/>
<protein>
    <submittedName>
        <fullName evidence="10">TonB-linked SusC/RagA family outer membrane protein</fullName>
    </submittedName>
</protein>
<feature type="transmembrane region" description="Helical" evidence="8">
    <location>
        <begin position="25"/>
        <end position="42"/>
    </location>
</feature>
<dbReference type="Proteomes" id="UP000293874">
    <property type="component" value="Unassembled WGS sequence"/>
</dbReference>
<evidence type="ECO:0000313" key="11">
    <source>
        <dbReference type="Proteomes" id="UP000293874"/>
    </source>
</evidence>
<dbReference type="Gene3D" id="2.60.40.1120">
    <property type="entry name" value="Carboxypeptidase-like, regulatory domain"/>
    <property type="match status" value="1"/>
</dbReference>
<dbReference type="GO" id="GO:0009279">
    <property type="term" value="C:cell outer membrane"/>
    <property type="evidence" value="ECO:0007669"/>
    <property type="project" value="UniProtKB-SubCell"/>
</dbReference>
<keyword evidence="2 7" id="KW-0813">Transport</keyword>
<reference evidence="10 11" key="1">
    <citation type="submission" date="2019-02" db="EMBL/GenBank/DDBJ databases">
        <title>Genomic Encyclopedia of Type Strains, Phase IV (KMG-IV): sequencing the most valuable type-strain genomes for metagenomic binning, comparative biology and taxonomic classification.</title>
        <authorList>
            <person name="Goeker M."/>
        </authorList>
    </citation>
    <scope>NUCLEOTIDE SEQUENCE [LARGE SCALE GENOMIC DNA]</scope>
    <source>
        <strain evidence="10 11">DSM 18116</strain>
    </source>
</reference>
<dbReference type="InterPro" id="IPR023997">
    <property type="entry name" value="TonB-dep_OMP_SusC/RagA_CS"/>
</dbReference>
<dbReference type="PROSITE" id="PS52016">
    <property type="entry name" value="TONB_DEPENDENT_REC_3"/>
    <property type="match status" value="1"/>
</dbReference>
<evidence type="ECO:0000259" key="9">
    <source>
        <dbReference type="Pfam" id="PF07715"/>
    </source>
</evidence>
<dbReference type="InterPro" id="IPR036942">
    <property type="entry name" value="Beta-barrel_TonB_sf"/>
</dbReference>
<dbReference type="Pfam" id="PF07715">
    <property type="entry name" value="Plug"/>
    <property type="match status" value="1"/>
</dbReference>
<keyword evidence="6 7" id="KW-0998">Cell outer membrane</keyword>
<evidence type="ECO:0000256" key="8">
    <source>
        <dbReference type="SAM" id="Phobius"/>
    </source>
</evidence>
<dbReference type="InterPro" id="IPR039426">
    <property type="entry name" value="TonB-dep_rcpt-like"/>
</dbReference>
<sequence length="1216" mass="137096">MKQSIVRKEREYLHCQEFTKYRRKVFRYILLIACFFPLHVWAQTVTLKVKNQSVKKVFDEITKQTGYTFFYDETLLKKAKPVTAEIKNASLKEAMEEICVHQPFTYSIESKIIIITLIATRKTDPHADSTDLSPQQELTVTGRVFNRQALPLAGATITVRGKGRGGKTNEDGRYSITADANDQLIITYVNFRPENISIKGRKVIDVVMEPNISAMDEVTVSTGYQKIEQKYLTGSVTSLRMDSIYQPGITSVDRMLEGRVPGMIMMQNSGQAGAAPKLRIRGTSTIMGTREPLWVVDGIALTDPVSIDPNRLNDLDFVNLVGNAIAGLNPNDIDKIEVLKDATATSMYGVRAANGVISVTTKRGKSGPPTVSYSNNVTFTRRPRYSDNDVFMMNSRERVEVSKEMFDRQIPIKGIPEAYEKATMDYYNGVIDYDTYMQQVNRAKTINTDWLGAVTQDVLSSNQTLGISGGNPQSTYYASIGYTNERGVIKGEFNKRYTGLFNLNLNYRNFQARFSVAANKNDRRYTPSDLRILDYGYGTSRAIPIYTEKDSLYFYHNTIQGVASLNPSFNVLNEMNHSGQTLAGNSYMLTGNFNYQLLPGLQLEALLSYTSSNTEQRNWFDEQTNRADNIRGPVAQLLTSTLPFGGELLQQNDQQQSYTVRGNANFNHFLDERKKHLLNIMLGGEMNSAKSSALKQTRRGYYPERGHSFAQIDLNTYTGYATWLGDFGQATITEGLNNTVGLLAAASYIYDERYIVTLNARSDFSNAFGDRSNERFLPTWAISGRWNIDKDILKNQPWVDMAALRISYGTQGNMLAGQTPYAIIQKGEFNSSYQAYSSTIAHFPNPFLKWEKTDSYNAGLDFSFFKGRLNGTVEFFYKKTSNAFLTRTVSLVNGLDAYTINAGNLENKGVELRFNFTPVSNAKSGGKKGFTWRIDPQLGQVFNKLIDHALGNERKAMITDPNTIDYASYLSGAVPVNGKSVNTFYAYRFKALDNNGLPVFYGAEPENAAALEARYGKMNREEVFREVMVEAGRREPVLQGGISNYLGYGNWSINFNFTYSLGNKIRLLQITSGNYGSYQPTSQQNLRKEYLNRWRFPGDEQKTNIPGLYPLENTPTKWWSGNTFAADYYQMYDNSDLRVVKADYLKLQYIAINYKCPQEICKRYRMKGAWISLSGTNLFTLASKKLQGQDPTQSGSSPNINMGLRPVYTVAINVSF</sequence>
<evidence type="ECO:0000256" key="2">
    <source>
        <dbReference type="ARBA" id="ARBA00022448"/>
    </source>
</evidence>
<comment type="caution">
    <text evidence="10">The sequence shown here is derived from an EMBL/GenBank/DDBJ whole genome shotgun (WGS) entry which is preliminary data.</text>
</comment>
<dbReference type="NCBIfam" id="TIGR04057">
    <property type="entry name" value="SusC_RagA_signa"/>
    <property type="match status" value="1"/>
</dbReference>
<name>A0A4Q7MZT1_9BACT</name>
<dbReference type="Pfam" id="PF13715">
    <property type="entry name" value="CarbopepD_reg_2"/>
    <property type="match status" value="1"/>
</dbReference>
<dbReference type="Gene3D" id="2.170.130.10">
    <property type="entry name" value="TonB-dependent receptor, plug domain"/>
    <property type="match status" value="1"/>
</dbReference>
<keyword evidence="4 7" id="KW-0812">Transmembrane</keyword>
<dbReference type="InterPro" id="IPR023996">
    <property type="entry name" value="TonB-dep_OMP_SusC/RagA"/>
</dbReference>
<feature type="domain" description="TonB-dependent receptor plug" evidence="9">
    <location>
        <begin position="231"/>
        <end position="356"/>
    </location>
</feature>
<evidence type="ECO:0000256" key="6">
    <source>
        <dbReference type="ARBA" id="ARBA00023237"/>
    </source>
</evidence>
<keyword evidence="5 7" id="KW-0472">Membrane</keyword>
<comment type="similarity">
    <text evidence="7">Belongs to the TonB-dependent receptor family.</text>
</comment>
<dbReference type="SUPFAM" id="SSF49464">
    <property type="entry name" value="Carboxypeptidase regulatory domain-like"/>
    <property type="match status" value="1"/>
</dbReference>